<dbReference type="SMART" id="SM00347">
    <property type="entry name" value="HTH_MARR"/>
    <property type="match status" value="1"/>
</dbReference>
<evidence type="ECO:0000256" key="3">
    <source>
        <dbReference type="ARBA" id="ARBA00023163"/>
    </source>
</evidence>
<protein>
    <submittedName>
        <fullName evidence="5">MarR family transcriptional regulator</fullName>
    </submittedName>
</protein>
<accession>A0AA41YRN6</accession>
<sequence>MARTELAQAEAALRDGVAEPGAGERLDGYMVEQQVGFLLRRAQQRHTAIFQDGMAAFELTPTQFTALIKIVGRGRVTQNHLGRLAAMDPATIQGVVRRLIARGLVRRGPDPLDRRTAVLAPTPEGLDLAARAVACAHRITEATLAPLDTEERRHFLFLLRKMG</sequence>
<organism evidence="5 6">
    <name type="scientific">Limobrevibacterium gyesilva</name>
    <dbReference type="NCBI Taxonomy" id="2991712"/>
    <lineage>
        <taxon>Bacteria</taxon>
        <taxon>Pseudomonadati</taxon>
        <taxon>Pseudomonadota</taxon>
        <taxon>Alphaproteobacteria</taxon>
        <taxon>Acetobacterales</taxon>
        <taxon>Acetobacteraceae</taxon>
        <taxon>Limobrevibacterium</taxon>
    </lineage>
</organism>
<name>A0AA41YRN6_9PROT</name>
<dbReference type="GO" id="GO:0003677">
    <property type="term" value="F:DNA binding"/>
    <property type="evidence" value="ECO:0007669"/>
    <property type="project" value="UniProtKB-KW"/>
</dbReference>
<dbReference type="PROSITE" id="PS01117">
    <property type="entry name" value="HTH_MARR_1"/>
    <property type="match status" value="1"/>
</dbReference>
<dbReference type="RefSeq" id="WP_264715980.1">
    <property type="nucleotide sequence ID" value="NZ_JAPDNT010000029.1"/>
</dbReference>
<keyword evidence="2" id="KW-0238">DNA-binding</keyword>
<dbReference type="GO" id="GO:0006950">
    <property type="term" value="P:response to stress"/>
    <property type="evidence" value="ECO:0007669"/>
    <property type="project" value="TreeGrafter"/>
</dbReference>
<evidence type="ECO:0000259" key="4">
    <source>
        <dbReference type="PROSITE" id="PS50995"/>
    </source>
</evidence>
<feature type="domain" description="HTH marR-type" evidence="4">
    <location>
        <begin position="32"/>
        <end position="163"/>
    </location>
</feature>
<dbReference type="InterPro" id="IPR000835">
    <property type="entry name" value="HTH_MarR-typ"/>
</dbReference>
<evidence type="ECO:0000256" key="1">
    <source>
        <dbReference type="ARBA" id="ARBA00023015"/>
    </source>
</evidence>
<dbReference type="EMBL" id="JAPDNT010000029">
    <property type="protein sequence ID" value="MCW3477073.1"/>
    <property type="molecule type" value="Genomic_DNA"/>
</dbReference>
<dbReference type="Proteomes" id="UP001165679">
    <property type="component" value="Unassembled WGS sequence"/>
</dbReference>
<dbReference type="Pfam" id="PF12802">
    <property type="entry name" value="MarR_2"/>
    <property type="match status" value="1"/>
</dbReference>
<dbReference type="PANTHER" id="PTHR33164:SF95">
    <property type="entry name" value="TRANSCRIPTIONAL REGULATOR"/>
    <property type="match status" value="1"/>
</dbReference>
<dbReference type="GO" id="GO:0003700">
    <property type="term" value="F:DNA-binding transcription factor activity"/>
    <property type="evidence" value="ECO:0007669"/>
    <property type="project" value="InterPro"/>
</dbReference>
<dbReference type="Gene3D" id="1.10.10.10">
    <property type="entry name" value="Winged helix-like DNA-binding domain superfamily/Winged helix DNA-binding domain"/>
    <property type="match status" value="1"/>
</dbReference>
<keyword evidence="1" id="KW-0805">Transcription regulation</keyword>
<evidence type="ECO:0000313" key="5">
    <source>
        <dbReference type="EMBL" id="MCW3477073.1"/>
    </source>
</evidence>
<keyword evidence="3" id="KW-0804">Transcription</keyword>
<evidence type="ECO:0000313" key="6">
    <source>
        <dbReference type="Proteomes" id="UP001165679"/>
    </source>
</evidence>
<comment type="caution">
    <text evidence="5">The sequence shown here is derived from an EMBL/GenBank/DDBJ whole genome shotgun (WGS) entry which is preliminary data.</text>
</comment>
<dbReference type="InterPro" id="IPR036388">
    <property type="entry name" value="WH-like_DNA-bd_sf"/>
</dbReference>
<dbReference type="InterPro" id="IPR023187">
    <property type="entry name" value="Tscrpt_reg_MarR-type_CS"/>
</dbReference>
<dbReference type="InterPro" id="IPR036390">
    <property type="entry name" value="WH_DNA-bd_sf"/>
</dbReference>
<gene>
    <name evidence="5" type="ORF">OL599_21110</name>
</gene>
<reference evidence="5" key="1">
    <citation type="submission" date="2022-09" db="EMBL/GenBank/DDBJ databases">
        <title>Rhodovastum sp. nov. RN2-1 isolated from soil in Seongnam, South Korea.</title>
        <authorList>
            <person name="Le N.T."/>
        </authorList>
    </citation>
    <scope>NUCLEOTIDE SEQUENCE</scope>
    <source>
        <strain evidence="5">RN2-1</strain>
    </source>
</reference>
<evidence type="ECO:0000256" key="2">
    <source>
        <dbReference type="ARBA" id="ARBA00023125"/>
    </source>
</evidence>
<dbReference type="PROSITE" id="PS50995">
    <property type="entry name" value="HTH_MARR_2"/>
    <property type="match status" value="1"/>
</dbReference>
<dbReference type="PANTHER" id="PTHR33164">
    <property type="entry name" value="TRANSCRIPTIONAL REGULATOR, MARR FAMILY"/>
    <property type="match status" value="1"/>
</dbReference>
<proteinExistence type="predicted"/>
<dbReference type="AlphaFoldDB" id="A0AA41YRN6"/>
<keyword evidence="6" id="KW-1185">Reference proteome</keyword>
<dbReference type="SUPFAM" id="SSF46785">
    <property type="entry name" value="Winged helix' DNA-binding domain"/>
    <property type="match status" value="1"/>
</dbReference>
<reference evidence="5" key="2">
    <citation type="submission" date="2022-10" db="EMBL/GenBank/DDBJ databases">
        <authorList>
            <person name="Trinh H.N."/>
        </authorList>
    </citation>
    <scope>NUCLEOTIDE SEQUENCE</scope>
    <source>
        <strain evidence="5">RN2-1</strain>
    </source>
</reference>
<dbReference type="InterPro" id="IPR039422">
    <property type="entry name" value="MarR/SlyA-like"/>
</dbReference>